<keyword evidence="11" id="KW-1185">Reference proteome</keyword>
<accession>A0A1H9NGQ2</accession>
<dbReference type="GO" id="GO:0005886">
    <property type="term" value="C:plasma membrane"/>
    <property type="evidence" value="ECO:0007669"/>
    <property type="project" value="UniProtKB-SubCell"/>
</dbReference>
<evidence type="ECO:0000256" key="9">
    <source>
        <dbReference type="RuleBase" id="RU362122"/>
    </source>
</evidence>
<dbReference type="PANTHER" id="PTHR30588:SF7">
    <property type="entry name" value="BRANCHED-CHAIN AMINO ACID CARRIER PROTEIN SAOUHSC_01411-RELATED"/>
    <property type="match status" value="1"/>
</dbReference>
<dbReference type="GO" id="GO:0005304">
    <property type="term" value="F:L-valine transmembrane transporter activity"/>
    <property type="evidence" value="ECO:0007669"/>
    <property type="project" value="TreeGrafter"/>
</dbReference>
<dbReference type="InterPro" id="IPR004685">
    <property type="entry name" value="Brnchd-chn_aa_trnsp_Livcs"/>
</dbReference>
<dbReference type="GO" id="GO:0015188">
    <property type="term" value="F:L-isoleucine transmembrane transporter activity"/>
    <property type="evidence" value="ECO:0007669"/>
    <property type="project" value="TreeGrafter"/>
</dbReference>
<feature type="transmembrane region" description="Helical" evidence="9">
    <location>
        <begin position="379"/>
        <end position="399"/>
    </location>
</feature>
<dbReference type="NCBIfam" id="TIGR00796">
    <property type="entry name" value="livcs"/>
    <property type="match status" value="1"/>
</dbReference>
<comment type="caution">
    <text evidence="9">Lacks conserved residue(s) required for the propagation of feature annotation.</text>
</comment>
<feature type="transmembrane region" description="Helical" evidence="9">
    <location>
        <begin position="195"/>
        <end position="212"/>
    </location>
</feature>
<keyword evidence="3 9" id="KW-0813">Transport</keyword>
<feature type="transmembrane region" description="Helical" evidence="9">
    <location>
        <begin position="422"/>
        <end position="439"/>
    </location>
</feature>
<dbReference type="STRING" id="137733.SAMN05421767_1393"/>
<evidence type="ECO:0000256" key="8">
    <source>
        <dbReference type="ARBA" id="ARBA00023136"/>
    </source>
</evidence>
<dbReference type="GO" id="GO:0015818">
    <property type="term" value="P:isoleucine transport"/>
    <property type="evidence" value="ECO:0007669"/>
    <property type="project" value="TreeGrafter"/>
</dbReference>
<dbReference type="AlphaFoldDB" id="A0A1H9NGQ2"/>
<gene>
    <name evidence="10" type="ORF">SAMN05421767_1393</name>
</gene>
<proteinExistence type="inferred from homology"/>
<evidence type="ECO:0000256" key="2">
    <source>
        <dbReference type="ARBA" id="ARBA00008540"/>
    </source>
</evidence>
<feature type="transmembrane region" description="Helical" evidence="9">
    <location>
        <begin position="75"/>
        <end position="93"/>
    </location>
</feature>
<keyword evidence="8 9" id="KW-0472">Membrane</keyword>
<feature type="transmembrane region" description="Helical" evidence="9">
    <location>
        <begin position="224"/>
        <end position="245"/>
    </location>
</feature>
<evidence type="ECO:0000313" key="11">
    <source>
        <dbReference type="Proteomes" id="UP000198556"/>
    </source>
</evidence>
<dbReference type="Pfam" id="PF05525">
    <property type="entry name" value="Branch_AA_trans"/>
    <property type="match status" value="1"/>
</dbReference>
<feature type="transmembrane region" description="Helical" evidence="9">
    <location>
        <begin position="144"/>
        <end position="162"/>
    </location>
</feature>
<name>A0A1H9NGQ2_9LACT</name>
<feature type="transmembrane region" description="Helical" evidence="9">
    <location>
        <begin position="279"/>
        <end position="304"/>
    </location>
</feature>
<dbReference type="Proteomes" id="UP000198556">
    <property type="component" value="Unassembled WGS sequence"/>
</dbReference>
<evidence type="ECO:0000256" key="3">
    <source>
        <dbReference type="ARBA" id="ARBA00022448"/>
    </source>
</evidence>
<evidence type="ECO:0000256" key="4">
    <source>
        <dbReference type="ARBA" id="ARBA00022475"/>
    </source>
</evidence>
<comment type="similarity">
    <text evidence="2 9">Belongs to the branched chain amino acid transporter family.</text>
</comment>
<keyword evidence="4" id="KW-1003">Cell membrane</keyword>
<keyword evidence="7 9" id="KW-1133">Transmembrane helix</keyword>
<keyword evidence="5 9" id="KW-0812">Transmembrane</keyword>
<feature type="transmembrane region" description="Helical" evidence="9">
    <location>
        <begin position="354"/>
        <end position="372"/>
    </location>
</feature>
<evidence type="ECO:0000313" key="10">
    <source>
        <dbReference type="EMBL" id="SER34845.1"/>
    </source>
</evidence>
<organism evidence="10 11">
    <name type="scientific">Granulicatella balaenopterae</name>
    <dbReference type="NCBI Taxonomy" id="137733"/>
    <lineage>
        <taxon>Bacteria</taxon>
        <taxon>Bacillati</taxon>
        <taxon>Bacillota</taxon>
        <taxon>Bacilli</taxon>
        <taxon>Lactobacillales</taxon>
        <taxon>Carnobacteriaceae</taxon>
        <taxon>Granulicatella</taxon>
    </lineage>
</organism>
<comment type="subcellular location">
    <subcellularLocation>
        <location evidence="1 9">Cell membrane</location>
        <topology evidence="1 9">Multi-pass membrane protein</topology>
    </subcellularLocation>
</comment>
<dbReference type="GO" id="GO:0015190">
    <property type="term" value="F:L-leucine transmembrane transporter activity"/>
    <property type="evidence" value="ECO:0007669"/>
    <property type="project" value="TreeGrafter"/>
</dbReference>
<evidence type="ECO:0000256" key="6">
    <source>
        <dbReference type="ARBA" id="ARBA00022970"/>
    </source>
</evidence>
<feature type="transmembrane region" description="Helical" evidence="9">
    <location>
        <begin position="113"/>
        <end position="132"/>
    </location>
</feature>
<keyword evidence="6 9" id="KW-0029">Amino-acid transport</keyword>
<comment type="function">
    <text evidence="9">Component of the transport system for branched-chain amino acids.</text>
</comment>
<protein>
    <recommendedName>
        <fullName evidence="9">Branched-chain amino acid transport system carrier protein</fullName>
    </recommendedName>
</protein>
<evidence type="ECO:0000256" key="1">
    <source>
        <dbReference type="ARBA" id="ARBA00004651"/>
    </source>
</evidence>
<evidence type="ECO:0000256" key="5">
    <source>
        <dbReference type="ARBA" id="ARBA00022692"/>
    </source>
</evidence>
<dbReference type="RefSeq" id="WP_089747539.1">
    <property type="nucleotide sequence ID" value="NZ_FOGF01000039.1"/>
</dbReference>
<sequence>MKKGFLTGLLLFGIFFGAGNLIFPPALGMLSGNEFSKAILGFVLSEGIAIATLVVGTFNNGGYKAEMDEKFSPRIANIFLVALYLTIGPFFAIPRTAAVSYSMGIAPIFGESHWGLLIFTGLYFLAAYLLAMNPSKIMDRVGKLLTPVFVGLILLIVILGSVKFNGTSPLIFADTYPATKAFSQGFIEGYNTLDAIASVAFSIIAIDTLKGFNFKTKKEYISTIWIVGIFTAFAFSLLYFGLAYLGHKFPVPLEVATDPTINKGVYILTETARSLFGDFGMIVLGAMVTLTCFTSTVGLIVATAEFFNKNFQSEKYSYYNNYKMYATVFTIIGLVISNAGLASVINYSLPVLQLLYPLTITIMLIIIVNKWIPLSKQGMTTTFIVVFVIALLSITGFVLGENHALTIKVNQLLSYLPLAKDSLGWLVPCLFGMAVSSVLPNRQLGTPFELDA</sequence>
<dbReference type="GO" id="GO:0015820">
    <property type="term" value="P:L-leucine transport"/>
    <property type="evidence" value="ECO:0007669"/>
    <property type="project" value="TreeGrafter"/>
</dbReference>
<feature type="transmembrane region" description="Helical" evidence="9">
    <location>
        <begin position="38"/>
        <end position="63"/>
    </location>
</feature>
<dbReference type="PANTHER" id="PTHR30588">
    <property type="entry name" value="BRANCHED-CHAIN AMINO ACID TRANSPORT SYSTEM 2 CARRIER PROTEIN"/>
    <property type="match status" value="1"/>
</dbReference>
<feature type="transmembrane region" description="Helical" evidence="9">
    <location>
        <begin position="325"/>
        <end position="348"/>
    </location>
</feature>
<dbReference type="EMBL" id="FOGF01000039">
    <property type="protein sequence ID" value="SER34845.1"/>
    <property type="molecule type" value="Genomic_DNA"/>
</dbReference>
<dbReference type="OrthoDB" id="9783920at2"/>
<reference evidence="10 11" key="1">
    <citation type="submission" date="2016-10" db="EMBL/GenBank/DDBJ databases">
        <authorList>
            <person name="de Groot N.N."/>
        </authorList>
    </citation>
    <scope>NUCLEOTIDE SEQUENCE [LARGE SCALE GENOMIC DNA]</scope>
    <source>
        <strain evidence="10 11">DSM 15827</strain>
    </source>
</reference>
<evidence type="ECO:0000256" key="7">
    <source>
        <dbReference type="ARBA" id="ARBA00022989"/>
    </source>
</evidence>